<comment type="caution">
    <text evidence="6">The sequence shown here is derived from an EMBL/GenBank/DDBJ whole genome shotgun (WGS) entry which is preliminary data.</text>
</comment>
<name>A0ABT9A2Z6_9SPHN</name>
<feature type="domain" description="OmpR/PhoB-type" evidence="5">
    <location>
        <begin position="124"/>
        <end position="222"/>
    </location>
</feature>
<feature type="domain" description="Response regulatory" evidence="4">
    <location>
        <begin position="2"/>
        <end position="116"/>
    </location>
</feature>
<evidence type="ECO:0000313" key="7">
    <source>
        <dbReference type="Proteomes" id="UP001176468"/>
    </source>
</evidence>
<protein>
    <submittedName>
        <fullName evidence="6">Response regulator transcription factor</fullName>
    </submittedName>
</protein>
<evidence type="ECO:0000259" key="5">
    <source>
        <dbReference type="PROSITE" id="PS51755"/>
    </source>
</evidence>
<evidence type="ECO:0000256" key="1">
    <source>
        <dbReference type="ARBA" id="ARBA00023125"/>
    </source>
</evidence>
<dbReference type="InterPro" id="IPR001789">
    <property type="entry name" value="Sig_transdc_resp-reg_receiver"/>
</dbReference>
<keyword evidence="2" id="KW-0597">Phosphoprotein</keyword>
<dbReference type="SMART" id="SM00448">
    <property type="entry name" value="REC"/>
    <property type="match status" value="1"/>
</dbReference>
<organism evidence="6 7">
    <name type="scientific">Sphingomonas immobilis</name>
    <dbReference type="NCBI Taxonomy" id="3063997"/>
    <lineage>
        <taxon>Bacteria</taxon>
        <taxon>Pseudomonadati</taxon>
        <taxon>Pseudomonadota</taxon>
        <taxon>Alphaproteobacteria</taxon>
        <taxon>Sphingomonadales</taxon>
        <taxon>Sphingomonadaceae</taxon>
        <taxon>Sphingomonas</taxon>
    </lineage>
</organism>
<dbReference type="SMART" id="SM00862">
    <property type="entry name" value="Trans_reg_C"/>
    <property type="match status" value="1"/>
</dbReference>
<evidence type="ECO:0000259" key="4">
    <source>
        <dbReference type="PROSITE" id="PS50110"/>
    </source>
</evidence>
<dbReference type="PANTHER" id="PTHR48111">
    <property type="entry name" value="REGULATOR OF RPOS"/>
    <property type="match status" value="1"/>
</dbReference>
<dbReference type="Pfam" id="PF00072">
    <property type="entry name" value="Response_reg"/>
    <property type="match status" value="1"/>
</dbReference>
<keyword evidence="1 3" id="KW-0238">DNA-binding</keyword>
<accession>A0ABT9A2Z6</accession>
<feature type="modified residue" description="4-aspartylphosphate" evidence="2">
    <location>
        <position position="51"/>
    </location>
</feature>
<dbReference type="CDD" id="cd00383">
    <property type="entry name" value="trans_reg_C"/>
    <property type="match status" value="1"/>
</dbReference>
<feature type="DNA-binding region" description="OmpR/PhoB-type" evidence="3">
    <location>
        <begin position="124"/>
        <end position="222"/>
    </location>
</feature>
<dbReference type="InterPro" id="IPR001867">
    <property type="entry name" value="OmpR/PhoB-type_DNA-bd"/>
</dbReference>
<sequence>MTILLVEDDPGIGRFVVRGLEQRGYRVQWERQAANVAALDAARGFSTIVLDLGLPDGDGLDVARDLRSGGSRTPILMLTARGALQDRLDGFDCGADDYLPKPFAFAELLARLAVLVRRAGERAPEPVRCGALTVQPGTRTAAVDGAALELSRREFDLLAALAGAGGAVVPRAELAAAMWGEADAVNDNTLDVYIGYVRRRLADHAAAPVIETLRRRGFRLVQKHDAT</sequence>
<dbReference type="CDD" id="cd17624">
    <property type="entry name" value="REC_OmpR_PmrA-like"/>
    <property type="match status" value="1"/>
</dbReference>
<dbReference type="InterPro" id="IPR036388">
    <property type="entry name" value="WH-like_DNA-bd_sf"/>
</dbReference>
<dbReference type="SUPFAM" id="SSF46894">
    <property type="entry name" value="C-terminal effector domain of the bipartite response regulators"/>
    <property type="match status" value="1"/>
</dbReference>
<evidence type="ECO:0000313" key="6">
    <source>
        <dbReference type="EMBL" id="MDO7843918.1"/>
    </source>
</evidence>
<evidence type="ECO:0000256" key="3">
    <source>
        <dbReference type="PROSITE-ProRule" id="PRU01091"/>
    </source>
</evidence>
<dbReference type="Gene3D" id="3.40.50.2300">
    <property type="match status" value="1"/>
</dbReference>
<gene>
    <name evidence="6" type="ORF">Q5H94_16410</name>
</gene>
<dbReference type="PANTHER" id="PTHR48111:SF36">
    <property type="entry name" value="TRANSCRIPTIONAL REGULATORY PROTEIN CUTR"/>
    <property type="match status" value="1"/>
</dbReference>
<keyword evidence="7" id="KW-1185">Reference proteome</keyword>
<dbReference type="Gene3D" id="6.10.250.690">
    <property type="match status" value="1"/>
</dbReference>
<dbReference type="EMBL" id="JAUQSZ010000012">
    <property type="protein sequence ID" value="MDO7843918.1"/>
    <property type="molecule type" value="Genomic_DNA"/>
</dbReference>
<dbReference type="InterPro" id="IPR016032">
    <property type="entry name" value="Sig_transdc_resp-reg_C-effctor"/>
</dbReference>
<dbReference type="InterPro" id="IPR039420">
    <property type="entry name" value="WalR-like"/>
</dbReference>
<dbReference type="Gene3D" id="1.10.10.10">
    <property type="entry name" value="Winged helix-like DNA-binding domain superfamily/Winged helix DNA-binding domain"/>
    <property type="match status" value="1"/>
</dbReference>
<dbReference type="RefSeq" id="WP_304562374.1">
    <property type="nucleotide sequence ID" value="NZ_JAUQSZ010000012.1"/>
</dbReference>
<evidence type="ECO:0000256" key="2">
    <source>
        <dbReference type="PROSITE-ProRule" id="PRU00169"/>
    </source>
</evidence>
<dbReference type="PROSITE" id="PS51755">
    <property type="entry name" value="OMPR_PHOB"/>
    <property type="match status" value="1"/>
</dbReference>
<dbReference type="InterPro" id="IPR011006">
    <property type="entry name" value="CheY-like_superfamily"/>
</dbReference>
<dbReference type="Pfam" id="PF00486">
    <property type="entry name" value="Trans_reg_C"/>
    <property type="match status" value="1"/>
</dbReference>
<proteinExistence type="predicted"/>
<dbReference type="SUPFAM" id="SSF52172">
    <property type="entry name" value="CheY-like"/>
    <property type="match status" value="1"/>
</dbReference>
<dbReference type="PROSITE" id="PS50110">
    <property type="entry name" value="RESPONSE_REGULATORY"/>
    <property type="match status" value="1"/>
</dbReference>
<dbReference type="Proteomes" id="UP001176468">
    <property type="component" value="Unassembled WGS sequence"/>
</dbReference>
<reference evidence="6" key="1">
    <citation type="submission" date="2023-07" db="EMBL/GenBank/DDBJ databases">
        <authorList>
            <person name="Kim M.K."/>
        </authorList>
    </citation>
    <scope>NUCLEOTIDE SEQUENCE</scope>
    <source>
        <strain evidence="6">CA1-15</strain>
    </source>
</reference>